<feature type="compositionally biased region" description="Low complexity" evidence="1">
    <location>
        <begin position="52"/>
        <end position="77"/>
    </location>
</feature>
<comment type="caution">
    <text evidence="2">The sequence shown here is derived from an EMBL/GenBank/DDBJ whole genome shotgun (WGS) entry which is preliminary data.</text>
</comment>
<reference evidence="3" key="1">
    <citation type="journal article" date="2020" name="Stud. Mycol.">
        <title>101 Dothideomycetes genomes: A test case for predicting lifestyles and emergence of pathogens.</title>
        <authorList>
            <person name="Haridas S."/>
            <person name="Albert R."/>
            <person name="Binder M."/>
            <person name="Bloem J."/>
            <person name="LaButti K."/>
            <person name="Salamov A."/>
            <person name="Andreopoulos B."/>
            <person name="Baker S."/>
            <person name="Barry K."/>
            <person name="Bills G."/>
            <person name="Bluhm B."/>
            <person name="Cannon C."/>
            <person name="Castanera R."/>
            <person name="Culley D."/>
            <person name="Daum C."/>
            <person name="Ezra D."/>
            <person name="Gonzalez J."/>
            <person name="Henrissat B."/>
            <person name="Kuo A."/>
            <person name="Liang C."/>
            <person name="Lipzen A."/>
            <person name="Lutzoni F."/>
            <person name="Magnuson J."/>
            <person name="Mondo S."/>
            <person name="Nolan M."/>
            <person name="Ohm R."/>
            <person name="Pangilinan J."/>
            <person name="Park H.-J."/>
            <person name="Ramirez L."/>
            <person name="Alfaro M."/>
            <person name="Sun H."/>
            <person name="Tritt A."/>
            <person name="Yoshinaga Y."/>
            <person name="Zwiers L.-H."/>
            <person name="Turgeon B."/>
            <person name="Goodwin S."/>
            <person name="Spatafora J."/>
            <person name="Crous P."/>
            <person name="Grigoriev I."/>
        </authorList>
    </citation>
    <scope>NUCLEOTIDE SEQUENCE [LARGE SCALE GENOMIC DNA]</scope>
    <source>
        <strain evidence="3">CBS 304.66</strain>
    </source>
</reference>
<organism evidence="2 3">
    <name type="scientific">Lojkania enalia</name>
    <dbReference type="NCBI Taxonomy" id="147567"/>
    <lineage>
        <taxon>Eukaryota</taxon>
        <taxon>Fungi</taxon>
        <taxon>Dikarya</taxon>
        <taxon>Ascomycota</taxon>
        <taxon>Pezizomycotina</taxon>
        <taxon>Dothideomycetes</taxon>
        <taxon>Pleosporomycetidae</taxon>
        <taxon>Pleosporales</taxon>
        <taxon>Pleosporales incertae sedis</taxon>
        <taxon>Lojkania</taxon>
    </lineage>
</organism>
<sequence length="241" mass="25894">MPQQKRASRLPTRNPSRPSSSSQVSSTLPLTPYSSASILQGSHHMTTHHQTSILRLPRSSSLPTSPSPNLLSSNSTIHSSPASPGFPSITHGNLSTKGLDSANTKCELSYERTPALDLPFPRPKYHVWAGEVYESTSLIPEAYGPVTEFMEGVGSSGAADVLRSVETRREGGALFVDWGVCNSGFRELAGDFGVVGSGGAFVRHPGSRERSSIGKERKRGVGEAGMVEGRDKTKKVKERDF</sequence>
<dbReference type="EMBL" id="ML986759">
    <property type="protein sequence ID" value="KAF2258523.1"/>
    <property type="molecule type" value="Genomic_DNA"/>
</dbReference>
<gene>
    <name evidence="2" type="ORF">CC78DRAFT_587060</name>
</gene>
<keyword evidence="3" id="KW-1185">Reference proteome</keyword>
<dbReference type="Proteomes" id="UP000800093">
    <property type="component" value="Unassembled WGS sequence"/>
</dbReference>
<feature type="compositionally biased region" description="Polar residues" evidence="1">
    <location>
        <begin position="42"/>
        <end position="51"/>
    </location>
</feature>
<evidence type="ECO:0000256" key="1">
    <source>
        <dbReference type="SAM" id="MobiDB-lite"/>
    </source>
</evidence>
<feature type="region of interest" description="Disordered" evidence="1">
    <location>
        <begin position="42"/>
        <end position="91"/>
    </location>
</feature>
<feature type="compositionally biased region" description="Low complexity" evidence="1">
    <location>
        <begin position="9"/>
        <end position="29"/>
    </location>
</feature>
<accession>A0A9P4MYH3</accession>
<protein>
    <submittedName>
        <fullName evidence="2">Uncharacterized protein</fullName>
    </submittedName>
</protein>
<proteinExistence type="predicted"/>
<feature type="compositionally biased region" description="Basic residues" evidence="1">
    <location>
        <begin position="232"/>
        <end position="241"/>
    </location>
</feature>
<evidence type="ECO:0000313" key="2">
    <source>
        <dbReference type="EMBL" id="KAF2258523.1"/>
    </source>
</evidence>
<name>A0A9P4MYH3_9PLEO</name>
<feature type="region of interest" description="Disordered" evidence="1">
    <location>
        <begin position="203"/>
        <end position="241"/>
    </location>
</feature>
<evidence type="ECO:0000313" key="3">
    <source>
        <dbReference type="Proteomes" id="UP000800093"/>
    </source>
</evidence>
<feature type="compositionally biased region" description="Basic and acidic residues" evidence="1">
    <location>
        <begin position="206"/>
        <end position="221"/>
    </location>
</feature>
<feature type="region of interest" description="Disordered" evidence="1">
    <location>
        <begin position="1"/>
        <end position="29"/>
    </location>
</feature>
<dbReference type="AlphaFoldDB" id="A0A9P4MYH3"/>